<evidence type="ECO:0000256" key="2">
    <source>
        <dbReference type="SAM" id="MobiDB-lite"/>
    </source>
</evidence>
<feature type="compositionally biased region" description="Polar residues" evidence="2">
    <location>
        <begin position="1"/>
        <end position="15"/>
    </location>
</feature>
<evidence type="ECO:0000313" key="3">
    <source>
        <dbReference type="EMBL" id="QIN96834.1"/>
    </source>
</evidence>
<accession>A0A6G8R628</accession>
<dbReference type="Proteomes" id="UP000502617">
    <property type="component" value="Segment"/>
</dbReference>
<dbReference type="KEGG" id="vg:77945368"/>
<feature type="region of interest" description="Disordered" evidence="2">
    <location>
        <begin position="1"/>
        <end position="23"/>
    </location>
</feature>
<evidence type="ECO:0000313" key="4">
    <source>
        <dbReference type="Proteomes" id="UP000502617"/>
    </source>
</evidence>
<keyword evidence="1" id="KW-0175">Coiled coil</keyword>
<dbReference type="RefSeq" id="YP_010669214.1">
    <property type="nucleotide sequence ID" value="NC_070959.1"/>
</dbReference>
<keyword evidence="4" id="KW-1185">Reference proteome</keyword>
<name>A0A6G8R628_9CAUD</name>
<feature type="coiled-coil region" evidence="1">
    <location>
        <begin position="286"/>
        <end position="313"/>
    </location>
</feature>
<evidence type="ECO:0000256" key="1">
    <source>
        <dbReference type="SAM" id="Coils"/>
    </source>
</evidence>
<protein>
    <submittedName>
        <fullName evidence="3">Uncharacterized protein</fullName>
    </submittedName>
</protein>
<reference evidence="3 4" key="1">
    <citation type="submission" date="2020-03" db="EMBL/GenBank/DDBJ databases">
        <title>The Isolation and Genome Sequence of a Novel Cyanophage S-N03 from the Huanghai Sea, China.</title>
        <authorList>
            <person name="Jiang T."/>
        </authorList>
    </citation>
    <scope>NUCLEOTIDE SEQUENCE [LARGE SCALE GENOMIC DNA]</scope>
</reference>
<sequence>MTSAKRPSNFDNGSTAKAPDKFQAPAADAKKFVEASKAIPSARRNETQIILEDIVPEQVVIETLPSSYRDSFVHPEPVKEEKEAFVYKVPKGYEKFVSPILEDKEDYVDELEVRLECSGEKSWEGIDSIMKSIARKHGISTRKLHDAFKKKHNQVPDEWVRRNDPVTEDVVKTPMEILADTIAASTPKESPADPAVEAILDHKVIQLERALYDTRKLVLEMSQGTIVHGLGVGSPGSGETFVNRMEDVIVPNGEPADGDFLVWDSFMKKWIPSAAVGGGTEPVAQLRTIQRDVSVLINKVASLEEDLKRVAEEQGLFLRLEDSTTGTSGDPIEFTRSEFIDTDPDGDTTRFVVGKDRRGVYTLDGVPQPTVEVPRGDILEFDISGLTPYAGDFVIYANGLPMEESPAHTRDNELIRVNTSHITTDTTKLYYRDANVSGLGWVIVITDY</sequence>
<proteinExistence type="predicted"/>
<dbReference type="GeneID" id="77945368"/>
<dbReference type="EMBL" id="MT162466">
    <property type="protein sequence ID" value="QIN96834.1"/>
    <property type="molecule type" value="Genomic_DNA"/>
</dbReference>
<organism evidence="3 4">
    <name type="scientific">Synechococcus phage S-N03</name>
    <dbReference type="NCBI Taxonomy" id="2718943"/>
    <lineage>
        <taxon>Viruses</taxon>
        <taxon>Duplodnaviria</taxon>
        <taxon>Heunggongvirae</taxon>
        <taxon>Uroviricota</taxon>
        <taxon>Caudoviricetes</taxon>
        <taxon>Pantevenvirales</taxon>
        <taxon>Kyanoviridae</taxon>
        <taxon>Huanghaivirus</taxon>
        <taxon>Huanghaivirus snothree</taxon>
    </lineage>
</organism>